<dbReference type="Proteomes" id="UP001152484">
    <property type="component" value="Unassembled WGS sequence"/>
</dbReference>
<feature type="compositionally biased region" description="Basic and acidic residues" evidence="1">
    <location>
        <begin position="108"/>
        <end position="122"/>
    </location>
</feature>
<dbReference type="EMBL" id="CAMAPE010000050">
    <property type="protein sequence ID" value="CAH9107128.1"/>
    <property type="molecule type" value="Genomic_DNA"/>
</dbReference>
<organism evidence="2 3">
    <name type="scientific">Cuscuta europaea</name>
    <name type="common">European dodder</name>
    <dbReference type="NCBI Taxonomy" id="41803"/>
    <lineage>
        <taxon>Eukaryota</taxon>
        <taxon>Viridiplantae</taxon>
        <taxon>Streptophyta</taxon>
        <taxon>Embryophyta</taxon>
        <taxon>Tracheophyta</taxon>
        <taxon>Spermatophyta</taxon>
        <taxon>Magnoliopsida</taxon>
        <taxon>eudicotyledons</taxon>
        <taxon>Gunneridae</taxon>
        <taxon>Pentapetalae</taxon>
        <taxon>asterids</taxon>
        <taxon>lamiids</taxon>
        <taxon>Solanales</taxon>
        <taxon>Convolvulaceae</taxon>
        <taxon>Cuscuteae</taxon>
        <taxon>Cuscuta</taxon>
        <taxon>Cuscuta subgen. Cuscuta</taxon>
    </lineage>
</organism>
<protein>
    <submittedName>
        <fullName evidence="2">Uncharacterized protein</fullName>
    </submittedName>
</protein>
<evidence type="ECO:0000313" key="3">
    <source>
        <dbReference type="Proteomes" id="UP001152484"/>
    </source>
</evidence>
<name>A0A9P1EHK8_CUSEU</name>
<evidence type="ECO:0000256" key="1">
    <source>
        <dbReference type="SAM" id="MobiDB-lite"/>
    </source>
</evidence>
<dbReference type="AlphaFoldDB" id="A0A9P1EHK8"/>
<keyword evidence="3" id="KW-1185">Reference proteome</keyword>
<evidence type="ECO:0000313" key="2">
    <source>
        <dbReference type="EMBL" id="CAH9107128.1"/>
    </source>
</evidence>
<comment type="caution">
    <text evidence="2">The sequence shown here is derived from an EMBL/GenBank/DDBJ whole genome shotgun (WGS) entry which is preliminary data.</text>
</comment>
<proteinExistence type="predicted"/>
<sequence>MDRMSFMKRAQLKAAEELKAQQPGATAAAKPPVQPKKKRQAEEGQKKLTEVGMKPPKKSKRASSAGDAGTSAVPAGDGEGSNPDAMVDHPSGPVVHHSFHYSCSLNGRPEERVRPRAGQRDL</sequence>
<feature type="region of interest" description="Disordered" evidence="1">
    <location>
        <begin position="1"/>
        <end position="122"/>
    </location>
</feature>
<reference evidence="2" key="1">
    <citation type="submission" date="2022-07" db="EMBL/GenBank/DDBJ databases">
        <authorList>
            <person name="Macas J."/>
            <person name="Novak P."/>
            <person name="Neumann P."/>
        </authorList>
    </citation>
    <scope>NUCLEOTIDE SEQUENCE</scope>
</reference>
<gene>
    <name evidence="2" type="ORF">CEURO_LOCUS17628</name>
</gene>
<feature type="compositionally biased region" description="Basic and acidic residues" evidence="1">
    <location>
        <begin position="40"/>
        <end position="49"/>
    </location>
</feature>
<accession>A0A9P1EHK8</accession>